<dbReference type="AlphaFoldDB" id="Q2SF65"/>
<organism evidence="11 12">
    <name type="scientific">Hahella chejuensis (strain KCTC 2396)</name>
    <dbReference type="NCBI Taxonomy" id="349521"/>
    <lineage>
        <taxon>Bacteria</taxon>
        <taxon>Pseudomonadati</taxon>
        <taxon>Pseudomonadota</taxon>
        <taxon>Gammaproteobacteria</taxon>
        <taxon>Oceanospirillales</taxon>
        <taxon>Hahellaceae</taxon>
        <taxon>Hahella</taxon>
    </lineage>
</organism>
<sequence>MLDFLTQLIWGKVLVAVLIALGLLLTITSRFVQFRYFGRMFRLVRRSMKESQDQINSFQALSLTLAGRVGAGNIAGVAIAIALGGPGAVFWMWLIGLIGMGLSFFECSLAQLFKRRDSDGSFRGGPAYYIHRGLGLKWLAVLFSVLLLVTFGFAFNALQAHTVASTLKHTFGIATPITGSVLVVFIGLIIFGGVRRIAEVAEVIVPIMVLAYFGIGLYVIGMNYHAAPATFLLIFKSAFALEPAFSGLIGTAIMMGVKQGMFSNEAGLGSAPNVSAAAKVGHPADQGIVQAFSVFMDTMVLCTCTAMIILMSNSLDLGGVLNGVELTQLALAKQMGELGRGLISLALMLFAFTSIIYNYYLGENSLRYLNSSNEKAVVVYRMFTLGLVMWGALQNLAAVFAFADITMGLLALVNLVALFMLLKVGLRLLRDYDEQIQSGVKSPVFDPDKFADLDIDHSAWVRSTRDESEEQNEELSVSPRVGAPVIPS</sequence>
<dbReference type="PRINTS" id="PR00175">
    <property type="entry name" value="NAALASMPORT"/>
</dbReference>
<dbReference type="STRING" id="349521.HCH_03992"/>
<evidence type="ECO:0000313" key="11">
    <source>
        <dbReference type="EMBL" id="ABC30709.1"/>
    </source>
</evidence>
<gene>
    <name evidence="11" type="ordered locus">HCH_03992</name>
</gene>
<keyword evidence="6 9" id="KW-0769">Symport</keyword>
<evidence type="ECO:0000313" key="12">
    <source>
        <dbReference type="Proteomes" id="UP000000238"/>
    </source>
</evidence>
<dbReference type="FunFam" id="1.20.1740.10:FF:000004">
    <property type="entry name" value="Sodium:alanine symporter family protein"/>
    <property type="match status" value="1"/>
</dbReference>
<evidence type="ECO:0000256" key="6">
    <source>
        <dbReference type="ARBA" id="ARBA00022847"/>
    </source>
</evidence>
<protein>
    <submittedName>
        <fullName evidence="11">Na+/alanine symporter</fullName>
    </submittedName>
</protein>
<keyword evidence="3 9" id="KW-0813">Transport</keyword>
<keyword evidence="12" id="KW-1185">Reference proteome</keyword>
<keyword evidence="5" id="KW-0812">Transmembrane</keyword>
<dbReference type="OrthoDB" id="9806926at2"/>
<dbReference type="NCBIfam" id="TIGR00835">
    <property type="entry name" value="agcS"/>
    <property type="match status" value="1"/>
</dbReference>
<evidence type="ECO:0000256" key="4">
    <source>
        <dbReference type="ARBA" id="ARBA00022475"/>
    </source>
</evidence>
<dbReference type="GO" id="GO:0005283">
    <property type="term" value="F:amino acid:sodium symporter activity"/>
    <property type="evidence" value="ECO:0007669"/>
    <property type="project" value="InterPro"/>
</dbReference>
<evidence type="ECO:0000256" key="9">
    <source>
        <dbReference type="RuleBase" id="RU363064"/>
    </source>
</evidence>
<dbReference type="InterPro" id="IPR001463">
    <property type="entry name" value="Na/Ala_symport"/>
</dbReference>
<evidence type="ECO:0000256" key="8">
    <source>
        <dbReference type="ARBA" id="ARBA00023136"/>
    </source>
</evidence>
<keyword evidence="8" id="KW-0472">Membrane</keyword>
<dbReference type="PANTHER" id="PTHR30330">
    <property type="entry name" value="AGSS FAMILY TRANSPORTER, SODIUM-ALANINE"/>
    <property type="match status" value="1"/>
</dbReference>
<evidence type="ECO:0000256" key="3">
    <source>
        <dbReference type="ARBA" id="ARBA00022448"/>
    </source>
</evidence>
<comment type="subcellular location">
    <subcellularLocation>
        <location evidence="9">Cell inner membrane</location>
        <topology evidence="9">Multi-pass membrane protein</topology>
    </subcellularLocation>
    <subcellularLocation>
        <location evidence="1">Cell membrane</location>
        <topology evidence="1">Multi-pass membrane protein</topology>
    </subcellularLocation>
</comment>
<name>Q2SF65_HAHCH</name>
<dbReference type="HOGENOM" id="CLU_024867_0_1_6"/>
<dbReference type="Gene3D" id="1.20.1740.10">
    <property type="entry name" value="Amino acid/polyamine transporter I"/>
    <property type="match status" value="1"/>
</dbReference>
<dbReference type="PANTHER" id="PTHR30330:SF1">
    <property type="entry name" value="AMINO-ACID CARRIER PROTEIN ALST"/>
    <property type="match status" value="1"/>
</dbReference>
<dbReference type="Proteomes" id="UP000000238">
    <property type="component" value="Chromosome"/>
</dbReference>
<evidence type="ECO:0000256" key="10">
    <source>
        <dbReference type="SAM" id="MobiDB-lite"/>
    </source>
</evidence>
<comment type="similarity">
    <text evidence="2 9">Belongs to the alanine or glycine:cation symporter (AGCS) (TC 2.A.25) family.</text>
</comment>
<dbReference type="EMBL" id="CP000155">
    <property type="protein sequence ID" value="ABC30709.1"/>
    <property type="molecule type" value="Genomic_DNA"/>
</dbReference>
<accession>Q2SF65</accession>
<evidence type="ECO:0000256" key="1">
    <source>
        <dbReference type="ARBA" id="ARBA00004651"/>
    </source>
</evidence>
<evidence type="ECO:0000256" key="5">
    <source>
        <dbReference type="ARBA" id="ARBA00022692"/>
    </source>
</evidence>
<proteinExistence type="inferred from homology"/>
<dbReference type="eggNOG" id="COG1115">
    <property type="taxonomic scope" value="Bacteria"/>
</dbReference>
<keyword evidence="9" id="KW-0997">Cell inner membrane</keyword>
<feature type="region of interest" description="Disordered" evidence="10">
    <location>
        <begin position="461"/>
        <end position="488"/>
    </location>
</feature>
<dbReference type="Pfam" id="PF01235">
    <property type="entry name" value="Na_Ala_symp"/>
    <property type="match status" value="1"/>
</dbReference>
<keyword evidence="4" id="KW-1003">Cell membrane</keyword>
<evidence type="ECO:0000256" key="2">
    <source>
        <dbReference type="ARBA" id="ARBA00009261"/>
    </source>
</evidence>
<dbReference type="GO" id="GO:0005886">
    <property type="term" value="C:plasma membrane"/>
    <property type="evidence" value="ECO:0007669"/>
    <property type="project" value="UniProtKB-SubCell"/>
</dbReference>
<reference evidence="11 12" key="1">
    <citation type="journal article" date="2005" name="Nucleic Acids Res.">
        <title>Genomic blueprint of Hahella chejuensis, a marine microbe producing an algicidal agent.</title>
        <authorList>
            <person name="Jeong H."/>
            <person name="Yim J.H."/>
            <person name="Lee C."/>
            <person name="Choi S.-H."/>
            <person name="Park Y.K."/>
            <person name="Yoon S.H."/>
            <person name="Hur C.-G."/>
            <person name="Kang H.-Y."/>
            <person name="Kim D."/>
            <person name="Lee H.H."/>
            <person name="Park K.H."/>
            <person name="Park S.-H."/>
            <person name="Park H.-S."/>
            <person name="Lee H.K."/>
            <person name="Oh T.K."/>
            <person name="Kim J.F."/>
        </authorList>
    </citation>
    <scope>NUCLEOTIDE SEQUENCE [LARGE SCALE GENOMIC DNA]</scope>
    <source>
        <strain evidence="11 12">KCTC 2396</strain>
    </source>
</reference>
<keyword evidence="7" id="KW-1133">Transmembrane helix</keyword>
<dbReference type="RefSeq" id="WP_011397776.1">
    <property type="nucleotide sequence ID" value="NC_007645.1"/>
</dbReference>
<dbReference type="KEGG" id="hch:HCH_03992"/>
<evidence type="ECO:0000256" key="7">
    <source>
        <dbReference type="ARBA" id="ARBA00022989"/>
    </source>
</evidence>